<protein>
    <submittedName>
        <fullName evidence="2">Uncharacterized protein</fullName>
    </submittedName>
</protein>
<evidence type="ECO:0000313" key="2">
    <source>
        <dbReference type="EMBL" id="STO24272.1"/>
    </source>
</evidence>
<evidence type="ECO:0000313" key="3">
    <source>
        <dbReference type="Proteomes" id="UP000186808"/>
    </source>
</evidence>
<gene>
    <name evidence="2" type="ORF">NCTC11401_01084</name>
    <name evidence="1" type="ORF">SAMN05421777_1402</name>
</gene>
<reference evidence="1 3" key="1">
    <citation type="submission" date="2017-01" db="EMBL/GenBank/DDBJ databases">
        <authorList>
            <person name="Varghese N."/>
            <person name="Submissions S."/>
        </authorList>
    </citation>
    <scope>NUCLEOTIDE SEQUENCE [LARGE SCALE GENOMIC DNA]</scope>
    <source>
        <strain evidence="1 3">ATCC 33342</strain>
    </source>
</reference>
<accession>A0A377GIS5</accession>
<proteinExistence type="predicted"/>
<dbReference type="RefSeq" id="WP_154668523.1">
    <property type="nucleotide sequence ID" value="NZ_FTNL01000040.1"/>
</dbReference>
<dbReference type="EMBL" id="FTNL01000040">
    <property type="protein sequence ID" value="SIR90382.1"/>
    <property type="molecule type" value="Genomic_DNA"/>
</dbReference>
<dbReference type="Proteomes" id="UP000186808">
    <property type="component" value="Unassembled WGS sequence"/>
</dbReference>
<organism evidence="2 4">
    <name type="scientific">Fluoribacter gormanii</name>
    <dbReference type="NCBI Taxonomy" id="464"/>
    <lineage>
        <taxon>Bacteria</taxon>
        <taxon>Pseudomonadati</taxon>
        <taxon>Pseudomonadota</taxon>
        <taxon>Gammaproteobacteria</taxon>
        <taxon>Legionellales</taxon>
        <taxon>Legionellaceae</taxon>
        <taxon>Fluoribacter</taxon>
    </lineage>
</organism>
<reference evidence="2 4" key="2">
    <citation type="submission" date="2018-06" db="EMBL/GenBank/DDBJ databases">
        <authorList>
            <consortium name="Pathogen Informatics"/>
            <person name="Doyle S."/>
        </authorList>
    </citation>
    <scope>NUCLEOTIDE SEQUENCE [LARGE SCALE GENOMIC DNA]</scope>
    <source>
        <strain evidence="2 4">NCTC11401</strain>
    </source>
</reference>
<dbReference type="Proteomes" id="UP000254374">
    <property type="component" value="Unassembled WGS sequence"/>
</dbReference>
<sequence length="45" mass="5288">MEENQNRETDGVHFAQELCGNVAIKEIFRYAKPVHVEMGDYRKSF</sequence>
<dbReference type="AlphaFoldDB" id="A0A377GIS5"/>
<evidence type="ECO:0000313" key="4">
    <source>
        <dbReference type="Proteomes" id="UP000254374"/>
    </source>
</evidence>
<keyword evidence="3" id="KW-1185">Reference proteome</keyword>
<dbReference type="EMBL" id="UGGV01000001">
    <property type="protein sequence ID" value="STO24272.1"/>
    <property type="molecule type" value="Genomic_DNA"/>
</dbReference>
<name>A0A377GIS5_9GAMM</name>
<evidence type="ECO:0000313" key="1">
    <source>
        <dbReference type="EMBL" id="SIR90382.1"/>
    </source>
</evidence>